<feature type="signal peptide" evidence="9">
    <location>
        <begin position="1"/>
        <end position="20"/>
    </location>
</feature>
<organism evidence="12 13">
    <name type="scientific">Porites evermanni</name>
    <dbReference type="NCBI Taxonomy" id="104178"/>
    <lineage>
        <taxon>Eukaryota</taxon>
        <taxon>Metazoa</taxon>
        <taxon>Cnidaria</taxon>
        <taxon>Anthozoa</taxon>
        <taxon>Hexacorallia</taxon>
        <taxon>Scleractinia</taxon>
        <taxon>Fungiina</taxon>
        <taxon>Poritidae</taxon>
        <taxon>Porites</taxon>
    </lineage>
</organism>
<keyword evidence="5" id="KW-0472">Membrane</keyword>
<evidence type="ECO:0000259" key="11">
    <source>
        <dbReference type="PROSITE" id="PS50963"/>
    </source>
</evidence>
<keyword evidence="4" id="KW-1133">Transmembrane helix</keyword>
<evidence type="ECO:0000256" key="7">
    <source>
        <dbReference type="ARBA" id="ARBA00023170"/>
    </source>
</evidence>
<dbReference type="InterPro" id="IPR003609">
    <property type="entry name" value="Pan_app"/>
</dbReference>
<evidence type="ECO:0000256" key="6">
    <source>
        <dbReference type="ARBA" id="ARBA00023157"/>
    </source>
</evidence>
<feature type="domain" description="Link" evidence="11">
    <location>
        <begin position="155"/>
        <end position="244"/>
    </location>
</feature>
<name>A0ABN8SA54_9CNID</name>
<dbReference type="PROSITE" id="PS01241">
    <property type="entry name" value="LINK_1"/>
    <property type="match status" value="1"/>
</dbReference>
<evidence type="ECO:0000256" key="4">
    <source>
        <dbReference type="ARBA" id="ARBA00022989"/>
    </source>
</evidence>
<dbReference type="SUPFAM" id="SSF56436">
    <property type="entry name" value="C-type lectin-like"/>
    <property type="match status" value="1"/>
</dbReference>
<keyword evidence="8" id="KW-0325">Glycoprotein</keyword>
<comment type="subcellular location">
    <subcellularLocation>
        <location evidence="1">Membrane</location>
        <topology evidence="1">Single-pass membrane protein</topology>
    </subcellularLocation>
</comment>
<dbReference type="InterPro" id="IPR000538">
    <property type="entry name" value="Link_dom"/>
</dbReference>
<dbReference type="EMBL" id="CALNXI010002391">
    <property type="protein sequence ID" value="CAH3187110.1"/>
    <property type="molecule type" value="Genomic_DNA"/>
</dbReference>
<evidence type="ECO:0000259" key="10">
    <source>
        <dbReference type="PROSITE" id="PS50948"/>
    </source>
</evidence>
<dbReference type="SMART" id="SM00445">
    <property type="entry name" value="LINK"/>
    <property type="match status" value="1"/>
</dbReference>
<dbReference type="PROSITE" id="PS50948">
    <property type="entry name" value="PAN"/>
    <property type="match status" value="1"/>
</dbReference>
<dbReference type="PROSITE" id="PS50963">
    <property type="entry name" value="LINK_2"/>
    <property type="match status" value="1"/>
</dbReference>
<keyword evidence="13" id="KW-1185">Reference proteome</keyword>
<feature type="chain" id="PRO_5047357363" description="Apple domain-containing protein" evidence="9">
    <location>
        <begin position="21"/>
        <end position="246"/>
    </location>
</feature>
<proteinExistence type="predicted"/>
<evidence type="ECO:0000256" key="8">
    <source>
        <dbReference type="ARBA" id="ARBA00023180"/>
    </source>
</evidence>
<reference evidence="12 13" key="1">
    <citation type="submission" date="2022-05" db="EMBL/GenBank/DDBJ databases">
        <authorList>
            <consortium name="Genoscope - CEA"/>
            <person name="William W."/>
        </authorList>
    </citation>
    <scope>NUCLEOTIDE SEQUENCE [LARGE SCALE GENOMIC DNA]</scope>
</reference>
<evidence type="ECO:0000256" key="5">
    <source>
        <dbReference type="ARBA" id="ARBA00023136"/>
    </source>
</evidence>
<evidence type="ECO:0000256" key="3">
    <source>
        <dbReference type="ARBA" id="ARBA00022729"/>
    </source>
</evidence>
<evidence type="ECO:0000313" key="13">
    <source>
        <dbReference type="Proteomes" id="UP001159427"/>
    </source>
</evidence>
<dbReference type="SUPFAM" id="SSF57414">
    <property type="entry name" value="Hairpin loop containing domain-like"/>
    <property type="match status" value="1"/>
</dbReference>
<keyword evidence="6" id="KW-1015">Disulfide bond</keyword>
<dbReference type="Pfam" id="PF00193">
    <property type="entry name" value="Xlink"/>
    <property type="match status" value="1"/>
</dbReference>
<comment type="caution">
    <text evidence="12">The sequence shown here is derived from an EMBL/GenBank/DDBJ whole genome shotgun (WGS) entry which is preliminary data.</text>
</comment>
<dbReference type="InterPro" id="IPR016186">
    <property type="entry name" value="C-type_lectin-like/link_sf"/>
</dbReference>
<keyword evidence="7" id="KW-0675">Receptor</keyword>
<dbReference type="Gene3D" id="3.10.100.10">
    <property type="entry name" value="Mannose-Binding Protein A, subunit A"/>
    <property type="match status" value="1"/>
</dbReference>
<dbReference type="PANTHER" id="PTHR10225:SF5">
    <property type="entry name" value="C-TYPE LECTIN DOMAIN-CONTAINING PROTEIN"/>
    <property type="match status" value="1"/>
</dbReference>
<evidence type="ECO:0000256" key="9">
    <source>
        <dbReference type="SAM" id="SignalP"/>
    </source>
</evidence>
<evidence type="ECO:0000256" key="2">
    <source>
        <dbReference type="ARBA" id="ARBA00022692"/>
    </source>
</evidence>
<dbReference type="InterPro" id="IPR016187">
    <property type="entry name" value="CTDL_fold"/>
</dbReference>
<dbReference type="PANTHER" id="PTHR10225">
    <property type="entry name" value="HYALURONAN RECEPTOR"/>
    <property type="match status" value="1"/>
</dbReference>
<feature type="domain" description="Apple" evidence="10">
    <location>
        <begin position="30"/>
        <end position="114"/>
    </location>
</feature>
<keyword evidence="2" id="KW-0812">Transmembrane</keyword>
<dbReference type="InterPro" id="IPR043210">
    <property type="entry name" value="CD44_antigen-like"/>
</dbReference>
<keyword evidence="3 9" id="KW-0732">Signal</keyword>
<evidence type="ECO:0000313" key="12">
    <source>
        <dbReference type="EMBL" id="CAH3187110.1"/>
    </source>
</evidence>
<sequence length="246" mass="27884">MDRKLVIIVIAALFVSKQWPALHSHFIDDTQRGRYFYAIPGSALFHDILSTHHVESSLACARLCLMNDMCVSFNFGTDPSIKRKFVCMLSSAALNEFPLDLQKQSEFDYFEFVNTSSRPDISICRPQAIAVLPYIDKHCNVDTGLIVLKKGSVITTITLASFRPVYQFNFTEAQRVCELLDGALATRQQMQAAWKKGFQMCHTGWLAEGLVVTPMQRYHKGCYRAGLNPSRPDEKTRWDAYCIGVN</sequence>
<evidence type="ECO:0000256" key="1">
    <source>
        <dbReference type="ARBA" id="ARBA00004167"/>
    </source>
</evidence>
<dbReference type="Pfam" id="PF00024">
    <property type="entry name" value="PAN_1"/>
    <property type="match status" value="1"/>
</dbReference>
<gene>
    <name evidence="12" type="ORF">PEVE_00017341</name>
</gene>
<dbReference type="PRINTS" id="PR01265">
    <property type="entry name" value="LINKMODULE"/>
</dbReference>
<evidence type="ECO:0008006" key="14">
    <source>
        <dbReference type="Google" id="ProtNLM"/>
    </source>
</evidence>
<accession>A0ABN8SA54</accession>
<dbReference type="Proteomes" id="UP001159427">
    <property type="component" value="Unassembled WGS sequence"/>
</dbReference>
<protein>
    <recommendedName>
        <fullName evidence="14">Apple domain-containing protein</fullName>
    </recommendedName>
</protein>